<dbReference type="Proteomes" id="UP000318017">
    <property type="component" value="Chromosome"/>
</dbReference>
<evidence type="ECO:0000313" key="11">
    <source>
        <dbReference type="EMBL" id="QDV23540.1"/>
    </source>
</evidence>
<sequence>MTGTNSLDLQLPTLQATRQLARLISEHCQPPFTLVLNGTLGVGKTQLIRFLAEALGVPAEDVTSPTYVLLQRYSATVPIYHFDFYRLEHAAQVWDLGIDELYEQPAITVIEWGDKFPECLPEVFLECTIEQDAKEQRVARLVAHGDALAPMLQHLKL</sequence>
<dbReference type="GO" id="GO:0046872">
    <property type="term" value="F:metal ion binding"/>
    <property type="evidence" value="ECO:0007669"/>
    <property type="project" value="UniProtKB-KW"/>
</dbReference>
<evidence type="ECO:0000256" key="3">
    <source>
        <dbReference type="ARBA" id="ARBA00019010"/>
    </source>
</evidence>
<comment type="similarity">
    <text evidence="2">Belongs to the TsaE family.</text>
</comment>
<dbReference type="OrthoDB" id="9815896at2"/>
<protein>
    <recommendedName>
        <fullName evidence="3">tRNA threonylcarbamoyladenosine biosynthesis protein TsaE</fullName>
    </recommendedName>
    <alternativeName>
        <fullName evidence="10">t(6)A37 threonylcarbamoyladenosine biosynthesis protein TsaE</fullName>
    </alternativeName>
</protein>
<evidence type="ECO:0000256" key="8">
    <source>
        <dbReference type="ARBA" id="ARBA00022840"/>
    </source>
</evidence>
<keyword evidence="9" id="KW-0460">Magnesium</keyword>
<dbReference type="PANTHER" id="PTHR33540">
    <property type="entry name" value="TRNA THREONYLCARBAMOYLADENOSINE BIOSYNTHESIS PROTEIN TSAE"/>
    <property type="match status" value="1"/>
</dbReference>
<dbReference type="Pfam" id="PF02367">
    <property type="entry name" value="TsaE"/>
    <property type="match status" value="1"/>
</dbReference>
<dbReference type="InterPro" id="IPR027417">
    <property type="entry name" value="P-loop_NTPase"/>
</dbReference>
<evidence type="ECO:0000256" key="9">
    <source>
        <dbReference type="ARBA" id="ARBA00022842"/>
    </source>
</evidence>
<dbReference type="InterPro" id="IPR003442">
    <property type="entry name" value="T6A_TsaE"/>
</dbReference>
<reference evidence="11 12" key="1">
    <citation type="submission" date="2019-02" db="EMBL/GenBank/DDBJ databases">
        <title>Deep-cultivation of Planctomycetes and their phenomic and genomic characterization uncovers novel biology.</title>
        <authorList>
            <person name="Wiegand S."/>
            <person name="Jogler M."/>
            <person name="Boedeker C."/>
            <person name="Pinto D."/>
            <person name="Vollmers J."/>
            <person name="Rivas-Marin E."/>
            <person name="Kohn T."/>
            <person name="Peeters S.H."/>
            <person name="Heuer A."/>
            <person name="Rast P."/>
            <person name="Oberbeckmann S."/>
            <person name="Bunk B."/>
            <person name="Jeske O."/>
            <person name="Meyerdierks A."/>
            <person name="Storesund J.E."/>
            <person name="Kallscheuer N."/>
            <person name="Luecker S."/>
            <person name="Lage O.M."/>
            <person name="Pohl T."/>
            <person name="Merkel B.J."/>
            <person name="Hornburger P."/>
            <person name="Mueller R.-W."/>
            <person name="Bruemmer F."/>
            <person name="Labrenz M."/>
            <person name="Spormann A.M."/>
            <person name="Op den Camp H."/>
            <person name="Overmann J."/>
            <person name="Amann R."/>
            <person name="Jetten M.S.M."/>
            <person name="Mascher T."/>
            <person name="Medema M.H."/>
            <person name="Devos D.P."/>
            <person name="Kaster A.-K."/>
            <person name="Ovreas L."/>
            <person name="Rohde M."/>
            <person name="Galperin M.Y."/>
            <person name="Jogler C."/>
        </authorList>
    </citation>
    <scope>NUCLEOTIDE SEQUENCE [LARGE SCALE GENOMIC DNA]</scope>
    <source>
        <strain evidence="11 12">Q31a</strain>
    </source>
</reference>
<dbReference type="EMBL" id="CP036298">
    <property type="protein sequence ID" value="QDV23540.1"/>
    <property type="molecule type" value="Genomic_DNA"/>
</dbReference>
<dbReference type="SUPFAM" id="SSF52540">
    <property type="entry name" value="P-loop containing nucleoside triphosphate hydrolases"/>
    <property type="match status" value="1"/>
</dbReference>
<evidence type="ECO:0000256" key="1">
    <source>
        <dbReference type="ARBA" id="ARBA00004496"/>
    </source>
</evidence>
<evidence type="ECO:0000313" key="12">
    <source>
        <dbReference type="Proteomes" id="UP000318017"/>
    </source>
</evidence>
<evidence type="ECO:0000256" key="4">
    <source>
        <dbReference type="ARBA" id="ARBA00022490"/>
    </source>
</evidence>
<dbReference type="GO" id="GO:0002949">
    <property type="term" value="P:tRNA threonylcarbamoyladenosine modification"/>
    <property type="evidence" value="ECO:0007669"/>
    <property type="project" value="InterPro"/>
</dbReference>
<dbReference type="NCBIfam" id="TIGR00150">
    <property type="entry name" value="T6A_YjeE"/>
    <property type="match status" value="1"/>
</dbReference>
<dbReference type="GO" id="GO:0005737">
    <property type="term" value="C:cytoplasm"/>
    <property type="evidence" value="ECO:0007669"/>
    <property type="project" value="UniProtKB-SubCell"/>
</dbReference>
<evidence type="ECO:0000256" key="2">
    <source>
        <dbReference type="ARBA" id="ARBA00007599"/>
    </source>
</evidence>
<keyword evidence="6" id="KW-0479">Metal-binding</keyword>
<dbReference type="GO" id="GO:0005524">
    <property type="term" value="F:ATP binding"/>
    <property type="evidence" value="ECO:0007669"/>
    <property type="project" value="UniProtKB-KW"/>
</dbReference>
<keyword evidence="4" id="KW-0963">Cytoplasm</keyword>
<evidence type="ECO:0000256" key="10">
    <source>
        <dbReference type="ARBA" id="ARBA00032441"/>
    </source>
</evidence>
<keyword evidence="7" id="KW-0547">Nucleotide-binding</keyword>
<dbReference type="RefSeq" id="WP_145076543.1">
    <property type="nucleotide sequence ID" value="NZ_CP036298.1"/>
</dbReference>
<keyword evidence="5" id="KW-0819">tRNA processing</keyword>
<evidence type="ECO:0000256" key="6">
    <source>
        <dbReference type="ARBA" id="ARBA00022723"/>
    </source>
</evidence>
<dbReference type="AlphaFoldDB" id="A0A518G4R2"/>
<proteinExistence type="inferred from homology"/>
<gene>
    <name evidence="11" type="primary">tsaE</name>
    <name evidence="11" type="ORF">Q31a_18410</name>
</gene>
<comment type="subcellular location">
    <subcellularLocation>
        <location evidence="1">Cytoplasm</location>
    </subcellularLocation>
</comment>
<accession>A0A518G4R2</accession>
<evidence type="ECO:0000256" key="5">
    <source>
        <dbReference type="ARBA" id="ARBA00022694"/>
    </source>
</evidence>
<name>A0A518G4R2_9BACT</name>
<evidence type="ECO:0000256" key="7">
    <source>
        <dbReference type="ARBA" id="ARBA00022741"/>
    </source>
</evidence>
<dbReference type="KEGG" id="ahel:Q31a_18410"/>
<keyword evidence="12" id="KW-1185">Reference proteome</keyword>
<organism evidence="11 12">
    <name type="scientific">Aureliella helgolandensis</name>
    <dbReference type="NCBI Taxonomy" id="2527968"/>
    <lineage>
        <taxon>Bacteria</taxon>
        <taxon>Pseudomonadati</taxon>
        <taxon>Planctomycetota</taxon>
        <taxon>Planctomycetia</taxon>
        <taxon>Pirellulales</taxon>
        <taxon>Pirellulaceae</taxon>
        <taxon>Aureliella</taxon>
    </lineage>
</organism>
<dbReference type="Gene3D" id="3.40.50.300">
    <property type="entry name" value="P-loop containing nucleotide triphosphate hydrolases"/>
    <property type="match status" value="1"/>
</dbReference>
<dbReference type="PANTHER" id="PTHR33540:SF2">
    <property type="entry name" value="TRNA THREONYLCARBAMOYLADENOSINE BIOSYNTHESIS PROTEIN TSAE"/>
    <property type="match status" value="1"/>
</dbReference>
<keyword evidence="8" id="KW-0067">ATP-binding</keyword>